<dbReference type="SUPFAM" id="SSF56112">
    <property type="entry name" value="Protein kinase-like (PK-like)"/>
    <property type="match status" value="1"/>
</dbReference>
<dbReference type="InterPro" id="IPR001245">
    <property type="entry name" value="Ser-Thr/Tyr_kinase_cat_dom"/>
</dbReference>
<sequence>MAVTSFLDTVFRRRKKKPTEFINIFEFDYDTIRVATDEFSNRIARGLCSVYKGRLQNGQEIAVKILSQSSVRTEREFRNEVEILSKLKHKNLISLLGFCFKRDQYCLVYEFMPNLNLHRFIFDPNRASQLNWEMCRDVIQGVAQGLRYLHEESGLRVVHRDIGENEAESTEISGTLGFLDPYYIRSLRFSVKSDVYAFGVTILTIISRRRDYDYEEEPLIIYVMGCWNRGEAINVIHEVMREQERGDSIREILRYIHIALLCIDENAETRPSLDKVLHWFSCFSTPLPEPAISIQFLVEEDTNQSLSPSLSPGHSSVLSPMSSRYGD</sequence>
<organism evidence="3 4">
    <name type="scientific">Microthlaspi erraticum</name>
    <dbReference type="NCBI Taxonomy" id="1685480"/>
    <lineage>
        <taxon>Eukaryota</taxon>
        <taxon>Viridiplantae</taxon>
        <taxon>Streptophyta</taxon>
        <taxon>Embryophyta</taxon>
        <taxon>Tracheophyta</taxon>
        <taxon>Spermatophyta</taxon>
        <taxon>Magnoliopsida</taxon>
        <taxon>eudicotyledons</taxon>
        <taxon>Gunneridae</taxon>
        <taxon>Pentapetalae</taxon>
        <taxon>rosids</taxon>
        <taxon>malvids</taxon>
        <taxon>Brassicales</taxon>
        <taxon>Brassicaceae</taxon>
        <taxon>Coluteocarpeae</taxon>
        <taxon>Microthlaspi</taxon>
    </lineage>
</organism>
<dbReference type="Proteomes" id="UP000467841">
    <property type="component" value="Unassembled WGS sequence"/>
</dbReference>
<dbReference type="OrthoDB" id="4062651at2759"/>
<dbReference type="Pfam" id="PF07714">
    <property type="entry name" value="PK_Tyr_Ser-Thr"/>
    <property type="match status" value="1"/>
</dbReference>
<feature type="region of interest" description="Disordered" evidence="1">
    <location>
        <begin position="305"/>
        <end position="327"/>
    </location>
</feature>
<evidence type="ECO:0000259" key="2">
    <source>
        <dbReference type="PROSITE" id="PS50011"/>
    </source>
</evidence>
<proteinExistence type="predicted"/>
<comment type="caution">
    <text evidence="3">The sequence shown here is derived from an EMBL/GenBank/DDBJ whole genome shotgun (WGS) entry which is preliminary data.</text>
</comment>
<dbReference type="InterPro" id="IPR000719">
    <property type="entry name" value="Prot_kinase_dom"/>
</dbReference>
<dbReference type="Gene3D" id="1.10.510.10">
    <property type="entry name" value="Transferase(Phosphotransferase) domain 1"/>
    <property type="match status" value="2"/>
</dbReference>
<evidence type="ECO:0000256" key="1">
    <source>
        <dbReference type="SAM" id="MobiDB-lite"/>
    </source>
</evidence>
<dbReference type="InterPro" id="IPR011009">
    <property type="entry name" value="Kinase-like_dom_sf"/>
</dbReference>
<evidence type="ECO:0000313" key="4">
    <source>
        <dbReference type="Proteomes" id="UP000467841"/>
    </source>
</evidence>
<accession>A0A6D2HX53</accession>
<dbReference type="PANTHER" id="PTHR27006:SF634">
    <property type="entry name" value="RECEPTOR-LIKE SERINE_THREONINE-PROTEIN KINASE"/>
    <property type="match status" value="1"/>
</dbReference>
<feature type="compositionally biased region" description="Low complexity" evidence="1">
    <location>
        <begin position="305"/>
        <end position="320"/>
    </location>
</feature>
<gene>
    <name evidence="3" type="ORF">MERR_LOCUS5804</name>
</gene>
<name>A0A6D2HX53_9BRAS</name>
<feature type="domain" description="Protein kinase" evidence="2">
    <location>
        <begin position="37"/>
        <end position="281"/>
    </location>
</feature>
<dbReference type="GO" id="GO:0004672">
    <property type="term" value="F:protein kinase activity"/>
    <property type="evidence" value="ECO:0007669"/>
    <property type="project" value="InterPro"/>
</dbReference>
<evidence type="ECO:0000313" key="3">
    <source>
        <dbReference type="EMBL" id="CAA7018569.1"/>
    </source>
</evidence>
<keyword evidence="4" id="KW-1185">Reference proteome</keyword>
<dbReference type="GO" id="GO:0005524">
    <property type="term" value="F:ATP binding"/>
    <property type="evidence" value="ECO:0007669"/>
    <property type="project" value="InterPro"/>
</dbReference>
<protein>
    <recommendedName>
        <fullName evidence="2">Protein kinase domain-containing protein</fullName>
    </recommendedName>
</protein>
<dbReference type="PANTHER" id="PTHR27006">
    <property type="entry name" value="PROMASTIGOTE SURFACE ANTIGEN PROTEIN PSA"/>
    <property type="match status" value="1"/>
</dbReference>
<dbReference type="Gene3D" id="3.30.200.20">
    <property type="entry name" value="Phosphorylase Kinase, domain 1"/>
    <property type="match status" value="1"/>
</dbReference>
<reference evidence="3" key="1">
    <citation type="submission" date="2020-01" db="EMBL/GenBank/DDBJ databases">
        <authorList>
            <person name="Mishra B."/>
        </authorList>
    </citation>
    <scope>NUCLEOTIDE SEQUENCE [LARGE SCALE GENOMIC DNA]</scope>
</reference>
<dbReference type="AlphaFoldDB" id="A0A6D2HX53"/>
<dbReference type="PROSITE" id="PS50011">
    <property type="entry name" value="PROTEIN_KINASE_DOM"/>
    <property type="match status" value="1"/>
</dbReference>
<dbReference type="EMBL" id="CACVBM020000399">
    <property type="protein sequence ID" value="CAA7018569.1"/>
    <property type="molecule type" value="Genomic_DNA"/>
</dbReference>